<evidence type="ECO:0000313" key="5">
    <source>
        <dbReference type="Proteomes" id="UP000594262"/>
    </source>
</evidence>
<feature type="compositionally biased region" description="Polar residues" evidence="2">
    <location>
        <begin position="356"/>
        <end position="370"/>
    </location>
</feature>
<evidence type="ECO:0000256" key="1">
    <source>
        <dbReference type="PROSITE-ProRule" id="PRU00042"/>
    </source>
</evidence>
<keyword evidence="1" id="KW-0862">Zinc</keyword>
<feature type="compositionally biased region" description="Polar residues" evidence="2">
    <location>
        <begin position="647"/>
        <end position="656"/>
    </location>
</feature>
<feature type="domain" description="C2H2-type" evidence="3">
    <location>
        <begin position="948"/>
        <end position="976"/>
    </location>
</feature>
<evidence type="ECO:0000259" key="3">
    <source>
        <dbReference type="PROSITE" id="PS50157"/>
    </source>
</evidence>
<feature type="compositionally biased region" description="Polar residues" evidence="2">
    <location>
        <begin position="747"/>
        <end position="760"/>
    </location>
</feature>
<feature type="compositionally biased region" description="Basic residues" evidence="2">
    <location>
        <begin position="1197"/>
        <end position="1206"/>
    </location>
</feature>
<dbReference type="SUPFAM" id="SSF57667">
    <property type="entry name" value="beta-beta-alpha zinc fingers"/>
    <property type="match status" value="1"/>
</dbReference>
<feature type="compositionally biased region" description="Polar residues" evidence="2">
    <location>
        <begin position="510"/>
        <end position="523"/>
    </location>
</feature>
<feature type="compositionally biased region" description="Basic and acidic residues" evidence="2">
    <location>
        <begin position="614"/>
        <end position="623"/>
    </location>
</feature>
<feature type="region of interest" description="Disordered" evidence="2">
    <location>
        <begin position="880"/>
        <end position="945"/>
    </location>
</feature>
<protein>
    <recommendedName>
        <fullName evidence="3">C2H2-type domain-containing protein</fullName>
    </recommendedName>
</protein>
<keyword evidence="1" id="KW-0479">Metal-binding</keyword>
<feature type="domain" description="C2H2-type" evidence="3">
    <location>
        <begin position="2244"/>
        <end position="2271"/>
    </location>
</feature>
<feature type="compositionally biased region" description="Basic and acidic residues" evidence="2">
    <location>
        <begin position="327"/>
        <end position="338"/>
    </location>
</feature>
<feature type="compositionally biased region" description="Basic residues" evidence="2">
    <location>
        <begin position="67"/>
        <end position="80"/>
    </location>
</feature>
<dbReference type="Proteomes" id="UP000594262">
    <property type="component" value="Unplaced"/>
</dbReference>
<feature type="compositionally biased region" description="Polar residues" evidence="2">
    <location>
        <begin position="1387"/>
        <end position="1405"/>
    </location>
</feature>
<dbReference type="InterPro" id="IPR036236">
    <property type="entry name" value="Znf_C2H2_sf"/>
</dbReference>
<feature type="region of interest" description="Disordered" evidence="2">
    <location>
        <begin position="311"/>
        <end position="370"/>
    </location>
</feature>
<dbReference type="GO" id="GO:0008270">
    <property type="term" value="F:zinc ion binding"/>
    <property type="evidence" value="ECO:0007669"/>
    <property type="project" value="UniProtKB-KW"/>
</dbReference>
<feature type="compositionally biased region" description="Low complexity" evidence="2">
    <location>
        <begin position="624"/>
        <end position="638"/>
    </location>
</feature>
<dbReference type="PROSITE" id="PS50157">
    <property type="entry name" value="ZINC_FINGER_C2H2_2"/>
    <property type="match status" value="3"/>
</dbReference>
<reference evidence="4" key="1">
    <citation type="submission" date="2021-01" db="UniProtKB">
        <authorList>
            <consortium name="EnsemblMetazoa"/>
        </authorList>
    </citation>
    <scope>IDENTIFICATION</scope>
</reference>
<feature type="compositionally biased region" description="Basic and acidic residues" evidence="2">
    <location>
        <begin position="1050"/>
        <end position="1116"/>
    </location>
</feature>
<feature type="compositionally biased region" description="Polar residues" evidence="2">
    <location>
        <begin position="827"/>
        <end position="856"/>
    </location>
</feature>
<feature type="region of interest" description="Disordered" evidence="2">
    <location>
        <begin position="980"/>
        <end position="1264"/>
    </location>
</feature>
<feature type="compositionally biased region" description="Polar residues" evidence="2">
    <location>
        <begin position="1348"/>
        <end position="1364"/>
    </location>
</feature>
<feature type="region of interest" description="Disordered" evidence="2">
    <location>
        <begin position="473"/>
        <end position="865"/>
    </location>
</feature>
<feature type="compositionally biased region" description="Basic and acidic residues" evidence="2">
    <location>
        <begin position="1126"/>
        <end position="1140"/>
    </location>
</feature>
<feature type="region of interest" description="Disordered" evidence="2">
    <location>
        <begin position="1"/>
        <end position="240"/>
    </location>
</feature>
<feature type="compositionally biased region" description="Basic and acidic residues" evidence="2">
    <location>
        <begin position="1436"/>
        <end position="1447"/>
    </location>
</feature>
<dbReference type="OrthoDB" id="10032537at2759"/>
<feature type="region of interest" description="Disordered" evidence="2">
    <location>
        <begin position="1997"/>
        <end position="2022"/>
    </location>
</feature>
<feature type="compositionally biased region" description="Basic and acidic residues" evidence="2">
    <location>
        <begin position="1149"/>
        <end position="1169"/>
    </location>
</feature>
<feature type="compositionally biased region" description="Basic and acidic residues" evidence="2">
    <location>
        <begin position="177"/>
        <end position="195"/>
    </location>
</feature>
<dbReference type="PRINTS" id="PR01217">
    <property type="entry name" value="PRICHEXTENSN"/>
</dbReference>
<accession>A0A7M5XBQ7</accession>
<feature type="compositionally biased region" description="Polar residues" evidence="2">
    <location>
        <begin position="222"/>
        <end position="233"/>
    </location>
</feature>
<dbReference type="GeneID" id="136812163"/>
<feature type="compositionally biased region" description="Low complexity" evidence="2">
    <location>
        <begin position="808"/>
        <end position="826"/>
    </location>
</feature>
<feature type="compositionally biased region" description="Basic residues" evidence="2">
    <location>
        <begin position="1538"/>
        <end position="1558"/>
    </location>
</feature>
<feature type="compositionally biased region" description="Basic and acidic residues" evidence="2">
    <location>
        <begin position="1467"/>
        <end position="1485"/>
    </location>
</feature>
<feature type="compositionally biased region" description="Basic and acidic residues" evidence="2">
    <location>
        <begin position="561"/>
        <end position="604"/>
    </location>
</feature>
<feature type="compositionally biased region" description="Polar residues" evidence="2">
    <location>
        <begin position="1279"/>
        <end position="1300"/>
    </location>
</feature>
<feature type="compositionally biased region" description="Polar residues" evidence="2">
    <location>
        <begin position="1170"/>
        <end position="1190"/>
    </location>
</feature>
<name>A0A7M5XBQ7_9CNID</name>
<feature type="compositionally biased region" description="Basic residues" evidence="2">
    <location>
        <begin position="987"/>
        <end position="996"/>
    </location>
</feature>
<dbReference type="PROSITE" id="PS00028">
    <property type="entry name" value="ZINC_FINGER_C2H2_1"/>
    <property type="match status" value="4"/>
</dbReference>
<dbReference type="EnsemblMetazoa" id="CLYHEMT020691.1">
    <property type="protein sequence ID" value="CLYHEMP020691.1"/>
    <property type="gene ID" value="CLYHEMG020691"/>
</dbReference>
<feature type="compositionally biased region" description="Polar residues" evidence="2">
    <location>
        <begin position="1570"/>
        <end position="1581"/>
    </location>
</feature>
<feature type="compositionally biased region" description="Low complexity" evidence="2">
    <location>
        <begin position="776"/>
        <end position="786"/>
    </location>
</feature>
<dbReference type="RefSeq" id="XP_066924740.1">
    <property type="nucleotide sequence ID" value="XM_067068639.1"/>
</dbReference>
<keyword evidence="5" id="KW-1185">Reference proteome</keyword>
<evidence type="ECO:0000313" key="4">
    <source>
        <dbReference type="EnsemblMetazoa" id="CLYHEMP020691.1"/>
    </source>
</evidence>
<dbReference type="SMART" id="SM00355">
    <property type="entry name" value="ZnF_C2H2"/>
    <property type="match status" value="4"/>
</dbReference>
<sequence>MSSTLHLPLMSPAKLPPAANNVDDPNDPNDEMEEGEVEDDGDGQSARSRGMIHTKRIQRMSPERSRDKNRRSTSRDRGRRSISYDRTRRSRSRDRGRRSTSRDRNRKNRRRSRSRRRRYSHSRSRTRSRSRGRYRSRSRSRGRYHSRSRSRSRGRYRSRSRSRGRRRSYSRSRSRSRGRDRSRERRRSRERDKDRGRRKSSPSSKRDRSKESKRKSSREETPSISQPLLSPNKSENKNEQKFDIGKLLPSKTELSESLPAQPYFIEDLRDLTVKKTIDRGLKSVSSERDEDEKKSMINFLDKLTDQALTIKGQSAPNLSRQNSTSKDSIRDSCDETTRKRSISTSSAGSHVHDGTTPKTELTTPSLPTPFNTYDQKKAEIELNAQKLLQLQLLQYQQSNTMLAQNINTLSFLNQHQLLQQPVATSLISPSGSLLNKSISSTPSTPLVSSPIVIPESFDFPSTTSVKQEAEIKTVIDKEEGKEEETTINHEAASSKPQEKPPNNDIEKSTDNNLEQPTNEQLPSANDKPVRTKYHGFLRKLERSTMNSTELKAKLKKYNKKLVPEEIERLQKLINRREEKETKRKQIENKRKRTDSESSKKDKLIDLPTPLKLKHSNDAHKKIESPSSSILSPPAVLSPTGSDPRLTSPKTTFSSSKLADIYKPHILSPSASDSPPPPPPPPLPKPSEPTKRLPPSPLVSPSIKELKVDGRKLSLSDYHKRKPKGSDSMENEYLAFLQSIGDEPEQEVMTSPTTPQSTNQKLAPKPPPTTDGIAHWSASKSSPTISKKPPPLPSPKVTNLPLNQPPKPSASQAPKPTTTTVPIKKSPLTPTALSLQQTPNQSNILPKKPSTPQSTKQLPAPLSYTPTIKPKSILVTHESIKNFDNKKIEFPPTTKPSPSISPTKKPPPPESPSKTAKSILALLGPPLRDSKKNLSAPKSPVDNAERKGFLCGECGRSFAGFVDLEIHVSSKHKNVETINKELNPRNSIKAHKPHQVKKPLPAVGVTFTKIKPTENPDNVRVHTSKKTTKPSVKNITKGNDSSKKSNKPTKKLSDTDIKQELAKIRELREKQTKHTSETKKERQRKDSTSEKDSTDNKRLKMLSKEEIKDRERRIEQKRLKKKRRKEKERALKLKEQMEAKMKARPQQTDEEQKSADDTREDQTTESKIETEISSQSPHEASSQETDAQNESGIVIGKRQSKQTQRKKAFMDALKARQSRRKQMQDFVKEDNSDNPSPSVSIIQTSVVPKVKSTKSSGMIKAKEVVMKSKKMKRELKLEQLKNQSKTDVPTTQEIVTPSEVTVQPKEKRINLHQQVESVFKASGNKKQATPTPSPPTESATGEKNKDGAKTSNEIEGVSFENTTLSEEALMRIFDRVQSLKKKKESAHDNVTTEPPSAKTTPSSRKPSISDDEDPTVRALKKKIGKAERAVRVLMRNQRKDDQKDDKTIKSTNSRSRRNSTDNPTVQVERVEPLKVKLHIKMADFHSETTAVMAPSSENEQQQQPQRQPQRNGEIDVDVVNVVDVERNDDVETQEDQTKGKRKRNNKRRKGGYGSRKRSARNASNAAKEARTNSPQQASNSQTSRRKRSKYYVYEDELYAQQMKPIYEDSTLLGDLDQYNVGKDSPQQHSESDVGFTMLSKDVEFDSSFDYQSKIDQQAYLTADDIFSSLLSLADDCLTKEALRQIEDEKERRIQVDVKDTINEILNEVCPITDEEIVRDVLYKLVEDVSKGCVAIKRPYIKEEWEIDLSSKLHPALTNQQNEAATQQKESDAKPTQSNLRLSRNDNLTPLATEKLNQTQDLYMTLEEAQSSEESISNAVSFDHKDNIIAKDVEETLSSILLTIEMKLNNQKWLSKSEQDHTNKICVHPNAENTGEKELVFPKTLITKAELAIPVNKLKEACQKPPEILVGLDEQLELVITQKPSPSKHTNIAVKESDTENRHGKRALEMVDEETTCEPGLKIQRQDEESASIDLSSAKVTLDSSSIIEISNEIKKLLDQQPGRNDDQRTKGIDEQDLERESRMERRNRVSIMKNALYISTLCIKEEPIDEFTEVDVQVYDTDDEKEVTESFTTDVRSLNNKITNLKTLDLRAGFGDVDKPLKMYSCHRNVHEEFVRSDEMRDIQEERESKSELVDSNLPVSHEELSKISKEIIKESLLKTPTKVDPVHQSDNEKSPTFFKCRDCTLYFKSRESYHFHMKSTHGAKTNGVTTGKYICKLCQVVLSTKKQLLRHVTFKHGRSKVSGDKCSICRLNFLKRAYLKSHMRISHGVKK</sequence>
<feature type="compositionally biased region" description="Low complexity" evidence="2">
    <location>
        <begin position="1243"/>
        <end position="1255"/>
    </location>
</feature>
<keyword evidence="1" id="KW-0863">Zinc-finger</keyword>
<feature type="compositionally biased region" description="Polar residues" evidence="2">
    <location>
        <begin position="1028"/>
        <end position="1038"/>
    </location>
</feature>
<feature type="compositionally biased region" description="Pro residues" evidence="2">
    <location>
        <begin position="673"/>
        <end position="697"/>
    </location>
</feature>
<organism evidence="4 5">
    <name type="scientific">Clytia hemisphaerica</name>
    <dbReference type="NCBI Taxonomy" id="252671"/>
    <lineage>
        <taxon>Eukaryota</taxon>
        <taxon>Metazoa</taxon>
        <taxon>Cnidaria</taxon>
        <taxon>Hydrozoa</taxon>
        <taxon>Hydroidolina</taxon>
        <taxon>Leptothecata</taxon>
        <taxon>Obeliida</taxon>
        <taxon>Clytiidae</taxon>
        <taxon>Clytia</taxon>
    </lineage>
</organism>
<feature type="compositionally biased region" description="Acidic residues" evidence="2">
    <location>
        <begin position="24"/>
        <end position="42"/>
    </location>
</feature>
<feature type="compositionally biased region" description="Basic and acidic residues" evidence="2">
    <location>
        <begin position="1221"/>
        <end position="1230"/>
    </location>
</feature>
<feature type="compositionally biased region" description="Basic and acidic residues" evidence="2">
    <location>
        <begin position="1010"/>
        <end position="1019"/>
    </location>
</feature>
<feature type="region of interest" description="Disordered" evidence="2">
    <location>
        <begin position="1277"/>
        <end position="1587"/>
    </location>
</feature>
<feature type="region of interest" description="Disordered" evidence="2">
    <location>
        <begin position="1757"/>
        <end position="1791"/>
    </location>
</feature>
<feature type="compositionally biased region" description="Basic and acidic residues" evidence="2">
    <location>
        <begin position="703"/>
        <end position="717"/>
    </location>
</feature>
<feature type="domain" description="C2H2-type" evidence="3">
    <location>
        <begin position="2178"/>
        <end position="2206"/>
    </location>
</feature>
<feature type="compositionally biased region" description="Basic and acidic residues" evidence="2">
    <location>
        <begin position="473"/>
        <end position="487"/>
    </location>
</feature>
<dbReference type="InterPro" id="IPR013087">
    <property type="entry name" value="Znf_C2H2_type"/>
</dbReference>
<dbReference type="Gene3D" id="3.30.160.60">
    <property type="entry name" value="Classic Zinc Finger"/>
    <property type="match status" value="1"/>
</dbReference>
<evidence type="ECO:0000256" key="2">
    <source>
        <dbReference type="SAM" id="MobiDB-lite"/>
    </source>
</evidence>
<feature type="compositionally biased region" description="Polar residues" evidence="2">
    <location>
        <begin position="311"/>
        <end position="326"/>
    </location>
</feature>
<feature type="compositionally biased region" description="Polar residues" evidence="2">
    <location>
        <begin position="1232"/>
        <end position="1242"/>
    </location>
</feature>
<feature type="compositionally biased region" description="Low complexity" evidence="2">
    <location>
        <begin position="1499"/>
        <end position="1509"/>
    </location>
</feature>
<proteinExistence type="predicted"/>
<feature type="compositionally biased region" description="Basic residues" evidence="2">
    <location>
        <begin position="88"/>
        <end position="176"/>
    </location>
</feature>